<accession>A0A5N6SJ79</accession>
<evidence type="ECO:0000313" key="2">
    <source>
        <dbReference type="EMBL" id="KAE8133947.1"/>
    </source>
</evidence>
<reference evidence="2 3" key="1">
    <citation type="submission" date="2019-04" db="EMBL/GenBank/DDBJ databases">
        <title>Friends and foes A comparative genomics study of 23 Aspergillus species from section Flavi.</title>
        <authorList>
            <consortium name="DOE Joint Genome Institute"/>
            <person name="Kjaerbolling I."/>
            <person name="Vesth T."/>
            <person name="Frisvad J.C."/>
            <person name="Nybo J.L."/>
            <person name="Theobald S."/>
            <person name="Kildgaard S."/>
            <person name="Isbrandt T."/>
            <person name="Kuo A."/>
            <person name="Sato A."/>
            <person name="Lyhne E.K."/>
            <person name="Kogle M.E."/>
            <person name="Wiebenga A."/>
            <person name="Kun R.S."/>
            <person name="Lubbers R.J."/>
            <person name="Makela M.R."/>
            <person name="Barry K."/>
            <person name="Chovatia M."/>
            <person name="Clum A."/>
            <person name="Daum C."/>
            <person name="Haridas S."/>
            <person name="He G."/>
            <person name="LaButti K."/>
            <person name="Lipzen A."/>
            <person name="Mondo S."/>
            <person name="Riley R."/>
            <person name="Salamov A."/>
            <person name="Simmons B.A."/>
            <person name="Magnuson J.K."/>
            <person name="Henrissat B."/>
            <person name="Mortensen U.H."/>
            <person name="Larsen T.O."/>
            <person name="Devries R.P."/>
            <person name="Grigoriev I.V."/>
            <person name="Machida M."/>
            <person name="Baker S.E."/>
            <person name="Andersen M.R."/>
        </authorList>
    </citation>
    <scope>NUCLEOTIDE SEQUENCE [LARGE SCALE GENOMIC DNA]</scope>
    <source>
        <strain evidence="2 3">CBS 117625</strain>
    </source>
</reference>
<evidence type="ECO:0000313" key="3">
    <source>
        <dbReference type="Proteomes" id="UP000325672"/>
    </source>
</evidence>
<dbReference type="Proteomes" id="UP000325672">
    <property type="component" value="Unassembled WGS sequence"/>
</dbReference>
<dbReference type="RefSeq" id="XP_031910010.1">
    <property type="nucleotide sequence ID" value="XM_032055541.1"/>
</dbReference>
<dbReference type="EMBL" id="ML743609">
    <property type="protein sequence ID" value="KAE8133947.1"/>
    <property type="molecule type" value="Genomic_DNA"/>
</dbReference>
<proteinExistence type="predicted"/>
<sequence length="69" mass="8184">MKAFFILNVMWLIVPIMYTWSLTLFVKHGRCCEVSSDTRKIVIVAIRYQTDLVFPATYRNKYQPLPWLG</sequence>
<keyword evidence="3" id="KW-1185">Reference proteome</keyword>
<feature type="transmembrane region" description="Helical" evidence="1">
    <location>
        <begin position="6"/>
        <end position="26"/>
    </location>
</feature>
<evidence type="ECO:0000256" key="1">
    <source>
        <dbReference type="SAM" id="Phobius"/>
    </source>
</evidence>
<gene>
    <name evidence="2" type="ORF">BDV38DRAFT_256757</name>
</gene>
<name>A0A5N6SJ79_ASPPS</name>
<keyword evidence="1" id="KW-0812">Transmembrane</keyword>
<keyword evidence="1" id="KW-0472">Membrane</keyword>
<dbReference type="GeneID" id="43639751"/>
<dbReference type="AlphaFoldDB" id="A0A5N6SJ79"/>
<organism evidence="2 3">
    <name type="scientific">Aspergillus pseudotamarii</name>
    <dbReference type="NCBI Taxonomy" id="132259"/>
    <lineage>
        <taxon>Eukaryota</taxon>
        <taxon>Fungi</taxon>
        <taxon>Dikarya</taxon>
        <taxon>Ascomycota</taxon>
        <taxon>Pezizomycotina</taxon>
        <taxon>Eurotiomycetes</taxon>
        <taxon>Eurotiomycetidae</taxon>
        <taxon>Eurotiales</taxon>
        <taxon>Aspergillaceae</taxon>
        <taxon>Aspergillus</taxon>
        <taxon>Aspergillus subgen. Circumdati</taxon>
    </lineage>
</organism>
<keyword evidence="1" id="KW-1133">Transmembrane helix</keyword>
<protein>
    <submittedName>
        <fullName evidence="2">Uncharacterized protein</fullName>
    </submittedName>
</protein>